<dbReference type="PANTHER" id="PTHR32385:SF15">
    <property type="entry name" value="INOSITOL PHOSPHOCERAMIDE MANNOSYLTRANSFERASE 1"/>
    <property type="match status" value="1"/>
</dbReference>
<accession>A0A1H2AZ69</accession>
<proteinExistence type="predicted"/>
<dbReference type="GO" id="GO:0051999">
    <property type="term" value="P:mannosyl-inositol phosphorylceramide biosynthetic process"/>
    <property type="evidence" value="ECO:0007669"/>
    <property type="project" value="TreeGrafter"/>
</dbReference>
<dbReference type="STRING" id="652787.SAMN05216490_3817"/>
<dbReference type="Proteomes" id="UP000199679">
    <property type="component" value="Chromosome I"/>
</dbReference>
<keyword evidence="2" id="KW-1185">Reference proteome</keyword>
<protein>
    <submittedName>
        <fullName evidence="1">Capsular polysaccharide synthesis protein</fullName>
    </submittedName>
</protein>
<dbReference type="Gene3D" id="3.90.550.20">
    <property type="match status" value="2"/>
</dbReference>
<dbReference type="InterPro" id="IPR008441">
    <property type="entry name" value="AfumC-like_glycosyl_Trfase"/>
</dbReference>
<dbReference type="GO" id="GO:0016020">
    <property type="term" value="C:membrane"/>
    <property type="evidence" value="ECO:0007669"/>
    <property type="project" value="GOC"/>
</dbReference>
<dbReference type="GO" id="GO:0000030">
    <property type="term" value="F:mannosyltransferase activity"/>
    <property type="evidence" value="ECO:0007669"/>
    <property type="project" value="TreeGrafter"/>
</dbReference>
<dbReference type="PANTHER" id="PTHR32385">
    <property type="entry name" value="MANNOSYL PHOSPHORYLINOSITOL CERAMIDE SYNTHASE"/>
    <property type="match status" value="1"/>
</dbReference>
<dbReference type="InterPro" id="IPR051706">
    <property type="entry name" value="Glycosyltransferase_domain"/>
</dbReference>
<evidence type="ECO:0000313" key="1">
    <source>
        <dbReference type="EMBL" id="SDT51305.1"/>
    </source>
</evidence>
<dbReference type="InterPro" id="IPR029044">
    <property type="entry name" value="Nucleotide-diphossugar_trans"/>
</dbReference>
<evidence type="ECO:0000313" key="2">
    <source>
        <dbReference type="Proteomes" id="UP000199679"/>
    </source>
</evidence>
<gene>
    <name evidence="1" type="ORF">SAMN05216490_3817</name>
</gene>
<reference evidence="1 2" key="1">
    <citation type="submission" date="2016-10" db="EMBL/GenBank/DDBJ databases">
        <authorList>
            <person name="de Groot N.N."/>
        </authorList>
    </citation>
    <scope>NUCLEOTIDE SEQUENCE [LARGE SCALE GENOMIC DNA]</scope>
    <source>
        <strain evidence="1 2">MP1X4</strain>
    </source>
</reference>
<dbReference type="EMBL" id="LT629740">
    <property type="protein sequence ID" value="SDT51305.1"/>
    <property type="molecule type" value="Genomic_DNA"/>
</dbReference>
<name>A0A1H2AZ69_MUCMA</name>
<dbReference type="Pfam" id="PF05704">
    <property type="entry name" value="Caps_synth"/>
    <property type="match status" value="2"/>
</dbReference>
<dbReference type="AlphaFoldDB" id="A0A1H2AZ69"/>
<dbReference type="SUPFAM" id="SSF53448">
    <property type="entry name" value="Nucleotide-diphospho-sugar transferases"/>
    <property type="match status" value="1"/>
</dbReference>
<sequence length="288" mass="34052">MLLNANKIAVIYTLAVNLSHLNNDLPKKIWFLWLQGLDNAPVEVKECYKSWVKHNPDWEVVFLDESNITEHITLPALPVAKYVISEILRINLLAKHGGVWVDATCFCTKPLDEWLPAYMDAGFFAFNRPGPDRMLSSWFLASNKYNYITTAYQNRVNKFWSENTGIQLIDGTRWNFLYNKLQKQNPQLWFNSLFTKILKVHPYFWFHYTFEYIYLRDANFRELWDSVPKFSADIPHRLLFAGLFKPVTEELKQEIDQKTSPVYKLTWKYEAKEYQPGTVMYYLFNGEG</sequence>
<organism evidence="1 2">
    <name type="scientific">Mucilaginibacter mallensis</name>
    <dbReference type="NCBI Taxonomy" id="652787"/>
    <lineage>
        <taxon>Bacteria</taxon>
        <taxon>Pseudomonadati</taxon>
        <taxon>Bacteroidota</taxon>
        <taxon>Sphingobacteriia</taxon>
        <taxon>Sphingobacteriales</taxon>
        <taxon>Sphingobacteriaceae</taxon>
        <taxon>Mucilaginibacter</taxon>
    </lineage>
</organism>